<dbReference type="AlphaFoldDB" id="A0A8J2JQX9"/>
<accession>A0A8J2JQX9</accession>
<keyword evidence="2" id="KW-1185">Reference proteome</keyword>
<feature type="non-terminal residue" evidence="1">
    <location>
        <position position="1"/>
    </location>
</feature>
<gene>
    <name evidence="1" type="ORF">AFUS01_LOCUS9024</name>
</gene>
<evidence type="ECO:0000313" key="2">
    <source>
        <dbReference type="Proteomes" id="UP000708208"/>
    </source>
</evidence>
<dbReference type="EMBL" id="CAJVCH010064008">
    <property type="protein sequence ID" value="CAG7719714.1"/>
    <property type="molecule type" value="Genomic_DNA"/>
</dbReference>
<dbReference type="Proteomes" id="UP000708208">
    <property type="component" value="Unassembled WGS sequence"/>
</dbReference>
<sequence length="105" mass="11803">QYLVHKRKLKGKTGDGCDKRPYFRHEEAMRFFDDKQHVEITFSNENDGPSDNILLVNDVTQDDDSSPNSFDVSNTATAGSSITSVPIETPCNTRTHINKVTIPFT</sequence>
<evidence type="ECO:0000313" key="1">
    <source>
        <dbReference type="EMBL" id="CAG7719714.1"/>
    </source>
</evidence>
<name>A0A8J2JQX9_9HEXA</name>
<comment type="caution">
    <text evidence="1">The sequence shown here is derived from an EMBL/GenBank/DDBJ whole genome shotgun (WGS) entry which is preliminary data.</text>
</comment>
<proteinExistence type="predicted"/>
<organism evidence="1 2">
    <name type="scientific">Allacma fusca</name>
    <dbReference type="NCBI Taxonomy" id="39272"/>
    <lineage>
        <taxon>Eukaryota</taxon>
        <taxon>Metazoa</taxon>
        <taxon>Ecdysozoa</taxon>
        <taxon>Arthropoda</taxon>
        <taxon>Hexapoda</taxon>
        <taxon>Collembola</taxon>
        <taxon>Symphypleona</taxon>
        <taxon>Sminthuridae</taxon>
        <taxon>Allacma</taxon>
    </lineage>
</organism>
<reference evidence="1" key="1">
    <citation type="submission" date="2021-06" db="EMBL/GenBank/DDBJ databases">
        <authorList>
            <person name="Hodson N. C."/>
            <person name="Mongue J. A."/>
            <person name="Jaron S. K."/>
        </authorList>
    </citation>
    <scope>NUCLEOTIDE SEQUENCE</scope>
</reference>
<protein>
    <submittedName>
        <fullName evidence="1">Uncharacterized protein</fullName>
    </submittedName>
</protein>